<dbReference type="Proteomes" id="UP001335737">
    <property type="component" value="Unassembled WGS sequence"/>
</dbReference>
<feature type="chain" id="PRO_5045844588" description="Lipoprotein" evidence="2">
    <location>
        <begin position="23"/>
        <end position="167"/>
    </location>
</feature>
<organism evidence="3 4">
    <name type="scientific">Virgibacillus tibetensis</name>
    <dbReference type="NCBI Taxonomy" id="3042313"/>
    <lineage>
        <taxon>Bacteria</taxon>
        <taxon>Bacillati</taxon>
        <taxon>Bacillota</taxon>
        <taxon>Bacilli</taxon>
        <taxon>Bacillales</taxon>
        <taxon>Bacillaceae</taxon>
        <taxon>Virgibacillus</taxon>
    </lineage>
</organism>
<keyword evidence="4" id="KW-1185">Reference proteome</keyword>
<comment type="caution">
    <text evidence="3">The sequence shown here is derived from an EMBL/GenBank/DDBJ whole genome shotgun (WGS) entry which is preliminary data.</text>
</comment>
<protein>
    <recommendedName>
        <fullName evidence="5">Lipoprotein</fullName>
    </recommendedName>
</protein>
<accession>A0ABU6KJ77</accession>
<name>A0ABU6KJ77_9BACI</name>
<reference evidence="3 4" key="1">
    <citation type="journal article" date="2024" name="Int. J. Syst. Evol. Microbiol.">
        <title>Virgibacillus tibetensis sp. nov., isolated from salt lake on the Tibetan Plateau of China.</title>
        <authorList>
            <person name="Phurbu D."/>
            <person name="Liu Z.-X."/>
            <person name="Wang R."/>
            <person name="Zheng Y.-Y."/>
            <person name="Liu H.-C."/>
            <person name="Zhou Y.-G."/>
            <person name="Yu Y.-J."/>
            <person name="Li A.-H."/>
        </authorList>
    </citation>
    <scope>NUCLEOTIDE SEQUENCE [LARGE SCALE GENOMIC DNA]</scope>
    <source>
        <strain evidence="3 4">C22-A2</strain>
    </source>
</reference>
<feature type="coiled-coil region" evidence="1">
    <location>
        <begin position="105"/>
        <end position="158"/>
    </location>
</feature>
<evidence type="ECO:0000256" key="1">
    <source>
        <dbReference type="SAM" id="Coils"/>
    </source>
</evidence>
<evidence type="ECO:0008006" key="5">
    <source>
        <dbReference type="Google" id="ProtNLM"/>
    </source>
</evidence>
<evidence type="ECO:0000256" key="2">
    <source>
        <dbReference type="SAM" id="SignalP"/>
    </source>
</evidence>
<dbReference type="RefSeq" id="WP_327608492.1">
    <property type="nucleotide sequence ID" value="NZ_JARZFX010000009.1"/>
</dbReference>
<feature type="signal peptide" evidence="2">
    <location>
        <begin position="1"/>
        <end position="22"/>
    </location>
</feature>
<sequence>MKKLMLFILVSMILGLSACSSAEGKELAEYHNNYVETVNEKATQVEVELNASFEAGTLEEELKLQEENVLPLISEIEEYIESQKPESDVVKEMHSMRLEQMRSWVEVFNLRFEALEKTIEGASEEEVAEIVQQAEEKVVETQTKAQAANEKMAELADEYNVELIDEE</sequence>
<dbReference type="PROSITE" id="PS51257">
    <property type="entry name" value="PROKAR_LIPOPROTEIN"/>
    <property type="match status" value="1"/>
</dbReference>
<gene>
    <name evidence="3" type="ORF">QGM71_15720</name>
</gene>
<keyword evidence="1" id="KW-0175">Coiled coil</keyword>
<dbReference type="EMBL" id="JARZFX010000009">
    <property type="protein sequence ID" value="MEC5424935.1"/>
    <property type="molecule type" value="Genomic_DNA"/>
</dbReference>
<evidence type="ECO:0000313" key="3">
    <source>
        <dbReference type="EMBL" id="MEC5424935.1"/>
    </source>
</evidence>
<evidence type="ECO:0000313" key="4">
    <source>
        <dbReference type="Proteomes" id="UP001335737"/>
    </source>
</evidence>
<proteinExistence type="predicted"/>
<keyword evidence="2" id="KW-0732">Signal</keyword>